<feature type="region of interest" description="Disordered" evidence="2">
    <location>
        <begin position="235"/>
        <end position="265"/>
    </location>
</feature>
<dbReference type="Proteomes" id="UP001164746">
    <property type="component" value="Chromosome 15"/>
</dbReference>
<evidence type="ECO:0000256" key="2">
    <source>
        <dbReference type="SAM" id="MobiDB-lite"/>
    </source>
</evidence>
<feature type="coiled-coil region" evidence="1">
    <location>
        <begin position="293"/>
        <end position="320"/>
    </location>
</feature>
<organism evidence="4 5">
    <name type="scientific">Mya arenaria</name>
    <name type="common">Soft-shell clam</name>
    <dbReference type="NCBI Taxonomy" id="6604"/>
    <lineage>
        <taxon>Eukaryota</taxon>
        <taxon>Metazoa</taxon>
        <taxon>Spiralia</taxon>
        <taxon>Lophotrochozoa</taxon>
        <taxon>Mollusca</taxon>
        <taxon>Bivalvia</taxon>
        <taxon>Autobranchia</taxon>
        <taxon>Heteroconchia</taxon>
        <taxon>Euheterodonta</taxon>
        <taxon>Imparidentia</taxon>
        <taxon>Neoheterodontei</taxon>
        <taxon>Myida</taxon>
        <taxon>Myoidea</taxon>
        <taxon>Myidae</taxon>
        <taxon>Mya</taxon>
    </lineage>
</organism>
<feature type="chain" id="PRO_5046565743" evidence="3">
    <location>
        <begin position="23"/>
        <end position="597"/>
    </location>
</feature>
<protein>
    <submittedName>
        <fullName evidence="4">Uncharacterized protein</fullName>
    </submittedName>
</protein>
<name>A0ABY7G5K1_MYAAR</name>
<sequence length="597" mass="66864">MEAIYHVICAVLLLVFSYVTEGFRVRRAGVAGYDDPYGLTNAFSDIDTRSDYDYRTLLRKRVLEDDESYFNPKEDGIEYLQAGSYIPNREIAYIPDYLLDKSYIGNGPMEYGGLNGRIYGPQKRTTHNSHRVVPTMEELRTIFGEANVPMKKLAPVKRQEPKQNTVTKESRDYSYNKHEDKANFDKENRVNAFKKLLSAAEEMHPNTNIAGESVHSKSKSEVADDLGEVFKDAKTGVDSEERTEDVQNSTEDQNDEVVLESTAPVNTITDDNAQYSKSKRASDGLSTIQPGYIINLLEDIAELKEKVSKLEILQMLEERENDYLASALKFATLDQIQDSDVFVDKEYDDISKATDTETLIQNLTDDDDSEGLDEQGVIETLGEDLQSPLPDDIVGEETKRSDIPNIPSGPNDEWYDTPVREGVGLGAILEDPTDDEGTDLNGLDSRLILPFPDDHEEGDAVAMETPPQYSENTKQGDRNILATLLANLSPSTVNNIISDLQQETAPDVEGIPIDDDARNLCVRHQLCYTCGSVFEMPRQGCDHGYKVTVTEACEGDSACLRDGAYFLRLMEKFHHFLPTSPEECQMPCVEDFILGVD</sequence>
<evidence type="ECO:0000256" key="3">
    <source>
        <dbReference type="SAM" id="SignalP"/>
    </source>
</evidence>
<reference evidence="4" key="1">
    <citation type="submission" date="2022-11" db="EMBL/GenBank/DDBJ databases">
        <title>Centuries of genome instability and evolution in soft-shell clam transmissible cancer (bioRxiv).</title>
        <authorList>
            <person name="Hart S.F.M."/>
            <person name="Yonemitsu M.A."/>
            <person name="Giersch R.M."/>
            <person name="Beal B.F."/>
            <person name="Arriagada G."/>
            <person name="Davis B.W."/>
            <person name="Ostrander E.A."/>
            <person name="Goff S.P."/>
            <person name="Metzger M.J."/>
        </authorList>
    </citation>
    <scope>NUCLEOTIDE SEQUENCE</scope>
    <source>
        <strain evidence="4">MELC-2E11</strain>
        <tissue evidence="4">Siphon/mantle</tissue>
    </source>
</reference>
<feature type="region of interest" description="Disordered" evidence="2">
    <location>
        <begin position="396"/>
        <end position="417"/>
    </location>
</feature>
<gene>
    <name evidence="4" type="ORF">MAR_014333</name>
</gene>
<evidence type="ECO:0000313" key="5">
    <source>
        <dbReference type="Proteomes" id="UP001164746"/>
    </source>
</evidence>
<evidence type="ECO:0000256" key="1">
    <source>
        <dbReference type="SAM" id="Coils"/>
    </source>
</evidence>
<keyword evidence="3" id="KW-0732">Signal</keyword>
<dbReference type="InterPro" id="IPR038875">
    <property type="entry name" value="PLA2_conodipine-like"/>
</dbReference>
<keyword evidence="5" id="KW-1185">Reference proteome</keyword>
<dbReference type="PANTHER" id="PTHR37687">
    <property type="entry name" value="AGAP006772-PA"/>
    <property type="match status" value="1"/>
</dbReference>
<keyword evidence="1" id="KW-0175">Coiled coil</keyword>
<evidence type="ECO:0000313" key="4">
    <source>
        <dbReference type="EMBL" id="WAR28629.1"/>
    </source>
</evidence>
<feature type="signal peptide" evidence="3">
    <location>
        <begin position="1"/>
        <end position="22"/>
    </location>
</feature>
<accession>A0ABY7G5K1</accession>
<dbReference type="PANTHER" id="PTHR37687:SF1">
    <property type="entry name" value="AGAP006772-PA"/>
    <property type="match status" value="1"/>
</dbReference>
<dbReference type="EMBL" id="CP111026">
    <property type="protein sequence ID" value="WAR28629.1"/>
    <property type="molecule type" value="Genomic_DNA"/>
</dbReference>
<proteinExistence type="predicted"/>